<dbReference type="Pfam" id="PF00392">
    <property type="entry name" value="GntR"/>
    <property type="match status" value="1"/>
</dbReference>
<evidence type="ECO:0000313" key="6">
    <source>
        <dbReference type="Proteomes" id="UP000050956"/>
    </source>
</evidence>
<evidence type="ECO:0000256" key="3">
    <source>
        <dbReference type="ARBA" id="ARBA00023163"/>
    </source>
</evidence>
<dbReference type="Pfam" id="PF07702">
    <property type="entry name" value="UTRA"/>
    <property type="match status" value="1"/>
</dbReference>
<protein>
    <submittedName>
        <fullName evidence="5">GntR family transcriptional regulator</fullName>
    </submittedName>
</protein>
<dbReference type="Gene3D" id="3.40.1410.10">
    <property type="entry name" value="Chorismate lyase-like"/>
    <property type="match status" value="1"/>
</dbReference>
<dbReference type="FunFam" id="1.10.10.10:FF:000079">
    <property type="entry name" value="GntR family transcriptional regulator"/>
    <property type="match status" value="1"/>
</dbReference>
<dbReference type="InterPro" id="IPR036390">
    <property type="entry name" value="WH_DNA-bd_sf"/>
</dbReference>
<dbReference type="OrthoDB" id="9808698at2"/>
<reference evidence="5 6" key="1">
    <citation type="submission" date="2015-05" db="EMBL/GenBank/DDBJ databases">
        <title>Genome sequencing and analysis of members of genus Stenotrophomonas.</title>
        <authorList>
            <person name="Patil P.P."/>
            <person name="Midha S."/>
            <person name="Patil P.B."/>
        </authorList>
    </citation>
    <scope>NUCLEOTIDE SEQUENCE [LARGE SCALE GENOMIC DNA]</scope>
    <source>
        <strain evidence="5 6">DSM 24757</strain>
    </source>
</reference>
<dbReference type="RefSeq" id="WP_057638619.1">
    <property type="nucleotide sequence ID" value="NZ_LDJM01000032.1"/>
</dbReference>
<keyword evidence="6" id="KW-1185">Reference proteome</keyword>
<dbReference type="CDD" id="cd07377">
    <property type="entry name" value="WHTH_GntR"/>
    <property type="match status" value="1"/>
</dbReference>
<gene>
    <name evidence="5" type="ORF">ABB30_12365</name>
</gene>
<dbReference type="PANTHER" id="PTHR44846:SF16">
    <property type="entry name" value="TRANSCRIPTIONAL REGULATOR PHNF-RELATED"/>
    <property type="match status" value="1"/>
</dbReference>
<dbReference type="InterPro" id="IPR036388">
    <property type="entry name" value="WH-like_DNA-bd_sf"/>
</dbReference>
<evidence type="ECO:0000259" key="4">
    <source>
        <dbReference type="PROSITE" id="PS50949"/>
    </source>
</evidence>
<dbReference type="PROSITE" id="PS50949">
    <property type="entry name" value="HTH_GNTR"/>
    <property type="match status" value="1"/>
</dbReference>
<sequence length="242" mass="26770">MTGSKSATLNQRIRSEIEERILSGEWPPGHRIPFEHELMQQYDCSRMTVNKVLTTLAENGLIERRRRAGSFVAKRSPEQELVTLEIPDIGLALGGRERSYAYQLLDKAVRDAEPGNYSESLLAGGGQVVAIDGLHLADGRAVGVEHRLLNATSIPQALDIDFSRIPPGTWLLNEVSWTRGEYRISAEAASPADAALMGCEPGIPCLVIERRTWRGEAPITWARQIFLSDQHELVARFTAGGR</sequence>
<dbReference type="SUPFAM" id="SSF64288">
    <property type="entry name" value="Chorismate lyase-like"/>
    <property type="match status" value="1"/>
</dbReference>
<keyword evidence="1" id="KW-0805">Transcription regulation</keyword>
<dbReference type="InterPro" id="IPR028978">
    <property type="entry name" value="Chorismate_lyase_/UTRA_dom_sf"/>
</dbReference>
<organism evidence="5 6">
    <name type="scientific">Stenotrophomonas ginsengisoli</name>
    <dbReference type="NCBI Taxonomy" id="336566"/>
    <lineage>
        <taxon>Bacteria</taxon>
        <taxon>Pseudomonadati</taxon>
        <taxon>Pseudomonadota</taxon>
        <taxon>Gammaproteobacteria</taxon>
        <taxon>Lysobacterales</taxon>
        <taxon>Lysobacteraceae</taxon>
        <taxon>Stenotrophomonas</taxon>
    </lineage>
</organism>
<dbReference type="SUPFAM" id="SSF46785">
    <property type="entry name" value="Winged helix' DNA-binding domain"/>
    <property type="match status" value="1"/>
</dbReference>
<dbReference type="InterPro" id="IPR050679">
    <property type="entry name" value="Bact_HTH_transcr_reg"/>
</dbReference>
<dbReference type="PRINTS" id="PR00035">
    <property type="entry name" value="HTHGNTR"/>
</dbReference>
<dbReference type="PATRIC" id="fig|336566.3.peg.1977"/>
<comment type="caution">
    <text evidence="5">The sequence shown here is derived from an EMBL/GenBank/DDBJ whole genome shotgun (WGS) entry which is preliminary data.</text>
</comment>
<dbReference type="SMART" id="SM00345">
    <property type="entry name" value="HTH_GNTR"/>
    <property type="match status" value="1"/>
</dbReference>
<dbReference type="GO" id="GO:0003700">
    <property type="term" value="F:DNA-binding transcription factor activity"/>
    <property type="evidence" value="ECO:0007669"/>
    <property type="project" value="InterPro"/>
</dbReference>
<evidence type="ECO:0000256" key="2">
    <source>
        <dbReference type="ARBA" id="ARBA00023125"/>
    </source>
</evidence>
<proteinExistence type="predicted"/>
<keyword evidence="2" id="KW-0238">DNA-binding</keyword>
<dbReference type="EMBL" id="LDJM01000032">
    <property type="protein sequence ID" value="KRG75239.1"/>
    <property type="molecule type" value="Genomic_DNA"/>
</dbReference>
<dbReference type="AlphaFoldDB" id="A0A0R0DAN9"/>
<evidence type="ECO:0000256" key="1">
    <source>
        <dbReference type="ARBA" id="ARBA00023015"/>
    </source>
</evidence>
<dbReference type="Gene3D" id="1.10.10.10">
    <property type="entry name" value="Winged helix-like DNA-binding domain superfamily/Winged helix DNA-binding domain"/>
    <property type="match status" value="1"/>
</dbReference>
<dbReference type="STRING" id="336566.ABB30_12365"/>
<dbReference type="PANTHER" id="PTHR44846">
    <property type="entry name" value="MANNOSYL-D-GLYCERATE TRANSPORT/METABOLISM SYSTEM REPRESSOR MNGR-RELATED"/>
    <property type="match status" value="1"/>
</dbReference>
<dbReference type="InterPro" id="IPR011663">
    <property type="entry name" value="UTRA"/>
</dbReference>
<dbReference type="InterPro" id="IPR000524">
    <property type="entry name" value="Tscrpt_reg_HTH_GntR"/>
</dbReference>
<dbReference type="SMART" id="SM00866">
    <property type="entry name" value="UTRA"/>
    <property type="match status" value="1"/>
</dbReference>
<feature type="domain" description="HTH gntR-type" evidence="4">
    <location>
        <begin position="7"/>
        <end position="75"/>
    </location>
</feature>
<name>A0A0R0DAN9_9GAMM</name>
<dbReference type="GO" id="GO:0003677">
    <property type="term" value="F:DNA binding"/>
    <property type="evidence" value="ECO:0007669"/>
    <property type="project" value="UniProtKB-KW"/>
</dbReference>
<accession>A0A0R0DAN9</accession>
<keyword evidence="3" id="KW-0804">Transcription</keyword>
<dbReference type="Proteomes" id="UP000050956">
    <property type="component" value="Unassembled WGS sequence"/>
</dbReference>
<evidence type="ECO:0000313" key="5">
    <source>
        <dbReference type="EMBL" id="KRG75239.1"/>
    </source>
</evidence>